<dbReference type="SUPFAM" id="SSF56645">
    <property type="entry name" value="Acyl-CoA dehydrogenase NM domain-like"/>
    <property type="match status" value="1"/>
</dbReference>
<dbReference type="SUPFAM" id="SSF47203">
    <property type="entry name" value="Acyl-CoA dehydrogenase C-terminal domain-like"/>
    <property type="match status" value="1"/>
</dbReference>
<evidence type="ECO:0000256" key="14">
    <source>
        <dbReference type="RuleBase" id="RU362125"/>
    </source>
</evidence>
<dbReference type="PROSITE" id="PS00073">
    <property type="entry name" value="ACYL_COA_DH_2"/>
    <property type="match status" value="1"/>
</dbReference>
<evidence type="ECO:0000256" key="13">
    <source>
        <dbReference type="RuleBase" id="RU003707"/>
    </source>
</evidence>
<reference evidence="18" key="1">
    <citation type="submission" date="2022-10" db="EMBL/GenBank/DDBJ databases">
        <title>Culturing micro-colonial fungi from biological soil crusts in the Mojave desert and describing Neophaeococcomyces mojavensis, and introducing the new genera and species Taxawa tesnikishii.</title>
        <authorList>
            <person name="Kurbessoian T."/>
            <person name="Stajich J.E."/>
        </authorList>
    </citation>
    <scope>NUCLEOTIDE SEQUENCE</scope>
    <source>
        <strain evidence="18">TK_35</strain>
    </source>
</reference>
<keyword evidence="9" id="KW-0456">Lyase</keyword>
<keyword evidence="8 14" id="KW-0560">Oxidoreductase</keyword>
<comment type="similarity">
    <text evidence="3 13">Belongs to the enoyl-CoA hydratase/isomerase family.</text>
</comment>
<comment type="pathway">
    <text evidence="2">Amino-acid degradation; L-valine degradation.</text>
</comment>
<dbReference type="Pfam" id="PF00378">
    <property type="entry name" value="ECH_1"/>
    <property type="match status" value="1"/>
</dbReference>
<dbReference type="FunFam" id="1.20.140.10:FF:000001">
    <property type="entry name" value="Acyl-CoA dehydrogenase"/>
    <property type="match status" value="1"/>
</dbReference>
<evidence type="ECO:0000259" key="16">
    <source>
        <dbReference type="Pfam" id="PF02770"/>
    </source>
</evidence>
<dbReference type="InterPro" id="IPR013786">
    <property type="entry name" value="AcylCoA_DH/ox_N"/>
</dbReference>
<dbReference type="Gene3D" id="2.40.110.10">
    <property type="entry name" value="Butyryl-CoA Dehydrogenase, subunit A, domain 2"/>
    <property type="match status" value="1"/>
</dbReference>
<evidence type="ECO:0000256" key="10">
    <source>
        <dbReference type="ARBA" id="ARBA00049552"/>
    </source>
</evidence>
<dbReference type="GO" id="GO:0016836">
    <property type="term" value="F:hydro-lyase activity"/>
    <property type="evidence" value="ECO:0007669"/>
    <property type="project" value="UniProtKB-ARBA"/>
</dbReference>
<dbReference type="Pfam" id="PF02771">
    <property type="entry name" value="Acyl-CoA_dh_N"/>
    <property type="match status" value="1"/>
</dbReference>
<evidence type="ECO:0000259" key="17">
    <source>
        <dbReference type="Pfam" id="PF02771"/>
    </source>
</evidence>
<dbReference type="InterPro" id="IPR029045">
    <property type="entry name" value="ClpP/crotonase-like_dom_sf"/>
</dbReference>
<dbReference type="Gene3D" id="1.10.540.10">
    <property type="entry name" value="Acyl-CoA dehydrogenase/oxidase, N-terminal domain"/>
    <property type="match status" value="1"/>
</dbReference>
<organism evidence="18">
    <name type="scientific">Knufia peltigerae</name>
    <dbReference type="NCBI Taxonomy" id="1002370"/>
    <lineage>
        <taxon>Eukaryota</taxon>
        <taxon>Fungi</taxon>
        <taxon>Dikarya</taxon>
        <taxon>Ascomycota</taxon>
        <taxon>Pezizomycotina</taxon>
        <taxon>Eurotiomycetes</taxon>
        <taxon>Chaetothyriomycetidae</taxon>
        <taxon>Chaetothyriales</taxon>
        <taxon>Trichomeriaceae</taxon>
        <taxon>Knufia</taxon>
    </lineage>
</organism>
<dbReference type="GO" id="GO:0009083">
    <property type="term" value="P:branched-chain amino acid catabolic process"/>
    <property type="evidence" value="ECO:0007669"/>
    <property type="project" value="UniProtKB-KW"/>
</dbReference>
<accession>A0AA38XUB0</accession>
<dbReference type="InterPro" id="IPR006091">
    <property type="entry name" value="Acyl-CoA_Oxase/DH_mid-dom"/>
</dbReference>
<feature type="domain" description="Acyl-CoA dehydrogenase/oxidase N-terminal" evidence="17">
    <location>
        <begin position="11"/>
        <end position="120"/>
    </location>
</feature>
<evidence type="ECO:0000256" key="5">
    <source>
        <dbReference type="ARBA" id="ARBA00022456"/>
    </source>
</evidence>
<dbReference type="InterPro" id="IPR014748">
    <property type="entry name" value="Enoyl-CoA_hydra_C"/>
</dbReference>
<dbReference type="FunFam" id="3.90.226.10:FF:000009">
    <property type="entry name" value="Carnitinyl-CoA dehydratase"/>
    <property type="match status" value="1"/>
</dbReference>
<evidence type="ECO:0000259" key="15">
    <source>
        <dbReference type="Pfam" id="PF00441"/>
    </source>
</evidence>
<evidence type="ECO:0000256" key="9">
    <source>
        <dbReference type="ARBA" id="ARBA00023239"/>
    </source>
</evidence>
<dbReference type="InterPro" id="IPR037069">
    <property type="entry name" value="AcylCoA_DH/ox_N_sf"/>
</dbReference>
<keyword evidence="6 14" id="KW-0285">Flavoprotein</keyword>
<comment type="catalytic activity">
    <reaction evidence="10">
        <text>(2S)-2-methylbutanoyl-CoA + oxidized [electron-transfer flavoprotein] + H(+) = (2E)-2-methylbut-2-enoyl-CoA + reduced [electron-transfer flavoprotein]</text>
        <dbReference type="Rhea" id="RHEA:48256"/>
        <dbReference type="Rhea" id="RHEA-COMP:10685"/>
        <dbReference type="Rhea" id="RHEA-COMP:10686"/>
        <dbReference type="ChEBI" id="CHEBI:15378"/>
        <dbReference type="ChEBI" id="CHEBI:57337"/>
        <dbReference type="ChEBI" id="CHEBI:57692"/>
        <dbReference type="ChEBI" id="CHEBI:58307"/>
        <dbReference type="ChEBI" id="CHEBI:88166"/>
    </reaction>
    <physiologicalReaction direction="left-to-right" evidence="10">
        <dbReference type="Rhea" id="RHEA:48257"/>
    </physiologicalReaction>
</comment>
<protein>
    <recommendedName>
        <fullName evidence="12">Isobutyryl-CoA dehydrogenase, mitochondrial</fullName>
    </recommendedName>
</protein>
<feature type="domain" description="Acyl-CoA dehydrogenase/oxidase C-terminal" evidence="15">
    <location>
        <begin position="231"/>
        <end position="377"/>
    </location>
</feature>
<comment type="caution">
    <text evidence="18">The sequence shown here is derived from an EMBL/GenBank/DDBJ whole genome shotgun (WGS) entry which is preliminary data.</text>
</comment>
<dbReference type="InterPro" id="IPR018376">
    <property type="entry name" value="Enoyl-CoA_hyd/isom_CS"/>
</dbReference>
<gene>
    <name evidence="18" type="ORF">H2204_011375</name>
</gene>
<dbReference type="CDD" id="cd06558">
    <property type="entry name" value="crotonase-like"/>
    <property type="match status" value="1"/>
</dbReference>
<evidence type="ECO:0000256" key="11">
    <source>
        <dbReference type="ARBA" id="ARBA00050268"/>
    </source>
</evidence>
<evidence type="ECO:0000256" key="8">
    <source>
        <dbReference type="ARBA" id="ARBA00023002"/>
    </source>
</evidence>
<evidence type="ECO:0000256" key="6">
    <source>
        <dbReference type="ARBA" id="ARBA00022630"/>
    </source>
</evidence>
<keyword evidence="5" id="KW-0101">Branched-chain amino acid catabolism</keyword>
<dbReference type="InterPro" id="IPR009100">
    <property type="entry name" value="AcylCoA_DH/oxidase_NM_dom_sf"/>
</dbReference>
<sequence>MSHSMTTEQEEAQQAYREAARDFAQAELAPHAARWDAEGIFPREAIAKAGELGFCGLYMDPEVGGSGLSRLDAAVVIEELANVDPSTAAYISIHNMASWMVSKWGQPALRDAWGNDLSSGSKLASYCLTEPGAGSDAASLKTSAVRDGDFYVLNGSKAFISGAGATELLVVMARTGGAGAGGISAIAVPADLPGISYGRKEEKMGWNSQPTRGITFENVRVPVSHLLGEEGGGFKLAMKGLDGGRINIAACSLGAAQGALDAARRYMGERRQFGKALSEFQALQFKLADMAIELVAARQMVHTAARKLDAGASDANVWCAMAKRFATDAGFNICNEALQIHGGYGYIREYPIERLLRDSRVHQILEGTNEIMREHVGLKVEADGHTAVVTLHNPPAHTWTVHSLSALRDLVGALNADRDIYALVITGDGEKFFSAGADLNQFASSDKAAAREAARRFGEAFEALSAFRGVSISAINGYAMGGGLECALACDLRIIEDHAQVALPEATVGLLPCAGGTQNLPRLVGEGWAKRMILLGERINAETAVRIGLAEEKVGKGESKALALEWAKKAGKQSPTSIAACKTLVQSTRTGTHASALVAEREAFVDLFDTADQVEGVSAFLEKRAAQWKNA</sequence>
<evidence type="ECO:0000256" key="4">
    <source>
        <dbReference type="ARBA" id="ARBA00009347"/>
    </source>
</evidence>
<evidence type="ECO:0000256" key="7">
    <source>
        <dbReference type="ARBA" id="ARBA00022827"/>
    </source>
</evidence>
<evidence type="ECO:0000256" key="1">
    <source>
        <dbReference type="ARBA" id="ARBA00001974"/>
    </source>
</evidence>
<dbReference type="InterPro" id="IPR009075">
    <property type="entry name" value="AcylCo_DH/oxidase_C"/>
</dbReference>
<dbReference type="EMBL" id="JAPDRN010000104">
    <property type="protein sequence ID" value="KAJ9622895.1"/>
    <property type="molecule type" value="Genomic_DNA"/>
</dbReference>
<dbReference type="Pfam" id="PF00441">
    <property type="entry name" value="Acyl-CoA_dh_1"/>
    <property type="match status" value="1"/>
</dbReference>
<dbReference type="SUPFAM" id="SSF52096">
    <property type="entry name" value="ClpP/crotonase"/>
    <property type="match status" value="1"/>
</dbReference>
<dbReference type="PROSITE" id="PS00166">
    <property type="entry name" value="ENOYL_COA_HYDRATASE"/>
    <property type="match status" value="1"/>
</dbReference>
<dbReference type="Gene3D" id="1.10.12.10">
    <property type="entry name" value="Lyase 2-enoyl-coa Hydratase, Chain A, domain 2"/>
    <property type="match status" value="1"/>
</dbReference>
<evidence type="ECO:0000313" key="18">
    <source>
        <dbReference type="EMBL" id="KAJ9622895.1"/>
    </source>
</evidence>
<evidence type="ECO:0000256" key="2">
    <source>
        <dbReference type="ARBA" id="ARBA00005109"/>
    </source>
</evidence>
<dbReference type="GO" id="GO:0003995">
    <property type="term" value="F:acyl-CoA dehydrogenase activity"/>
    <property type="evidence" value="ECO:0007669"/>
    <property type="project" value="InterPro"/>
</dbReference>
<dbReference type="Gene3D" id="3.90.226.10">
    <property type="entry name" value="2-enoyl-CoA Hydratase, Chain A, domain 1"/>
    <property type="match status" value="1"/>
</dbReference>
<comment type="similarity">
    <text evidence="4 14">Belongs to the acyl-CoA dehydrogenase family.</text>
</comment>
<dbReference type="InterPro" id="IPR006089">
    <property type="entry name" value="Acyl-CoA_DH_CS"/>
</dbReference>
<keyword evidence="7 14" id="KW-0274">FAD</keyword>
<dbReference type="InterPro" id="IPR036250">
    <property type="entry name" value="AcylCo_DH-like_C"/>
</dbReference>
<dbReference type="AlphaFoldDB" id="A0AA38XUB0"/>
<dbReference type="FunFam" id="1.10.12.10:FF:000001">
    <property type="entry name" value="Probable enoyl-CoA hydratase, mitochondrial"/>
    <property type="match status" value="1"/>
</dbReference>
<dbReference type="Gene3D" id="1.20.140.10">
    <property type="entry name" value="Butyryl-CoA Dehydrogenase, subunit A, domain 3"/>
    <property type="match status" value="1"/>
</dbReference>
<dbReference type="NCBIfam" id="NF006566">
    <property type="entry name" value="PRK09076.1"/>
    <property type="match status" value="1"/>
</dbReference>
<dbReference type="GO" id="GO:0050660">
    <property type="term" value="F:flavin adenine dinucleotide binding"/>
    <property type="evidence" value="ECO:0007669"/>
    <property type="project" value="InterPro"/>
</dbReference>
<comment type="catalytic activity">
    <reaction evidence="11">
        <text>propanoyl-CoA + oxidized [electron-transfer flavoprotein] + H(+) = acryloyl-CoA + reduced [electron-transfer flavoprotein]</text>
        <dbReference type="Rhea" id="RHEA:31287"/>
        <dbReference type="Rhea" id="RHEA-COMP:10685"/>
        <dbReference type="Rhea" id="RHEA-COMP:10686"/>
        <dbReference type="ChEBI" id="CHEBI:15378"/>
        <dbReference type="ChEBI" id="CHEBI:57367"/>
        <dbReference type="ChEBI" id="CHEBI:57392"/>
        <dbReference type="ChEBI" id="CHEBI:57692"/>
        <dbReference type="ChEBI" id="CHEBI:58307"/>
    </reaction>
    <physiologicalReaction direction="left-to-right" evidence="11">
        <dbReference type="Rhea" id="RHEA:31288"/>
    </physiologicalReaction>
</comment>
<dbReference type="InterPro" id="IPR046373">
    <property type="entry name" value="Acyl-CoA_Oxase/DH_mid-dom_sf"/>
</dbReference>
<feature type="domain" description="Acyl-CoA oxidase/dehydrogenase middle" evidence="16">
    <location>
        <begin position="126"/>
        <end position="219"/>
    </location>
</feature>
<name>A0AA38XUB0_9EURO</name>
<dbReference type="PANTHER" id="PTHR43831:SF1">
    <property type="entry name" value="ISOBUTYRYL-COA DEHYDROGENASE, MITOCHONDRIAL"/>
    <property type="match status" value="1"/>
</dbReference>
<proteinExistence type="inferred from homology"/>
<dbReference type="Pfam" id="PF02770">
    <property type="entry name" value="Acyl-CoA_dh_M"/>
    <property type="match status" value="1"/>
</dbReference>
<evidence type="ECO:0000256" key="3">
    <source>
        <dbReference type="ARBA" id="ARBA00005254"/>
    </source>
</evidence>
<evidence type="ECO:0000256" key="12">
    <source>
        <dbReference type="ARBA" id="ARBA00071686"/>
    </source>
</evidence>
<comment type="cofactor">
    <cofactor evidence="1 14">
        <name>FAD</name>
        <dbReference type="ChEBI" id="CHEBI:57692"/>
    </cofactor>
</comment>
<dbReference type="FunFam" id="2.40.110.10:FF:000001">
    <property type="entry name" value="Acyl-CoA dehydrogenase, mitochondrial"/>
    <property type="match status" value="1"/>
</dbReference>
<dbReference type="PROSITE" id="PS00072">
    <property type="entry name" value="ACYL_COA_DH_1"/>
    <property type="match status" value="1"/>
</dbReference>
<dbReference type="PANTHER" id="PTHR43831">
    <property type="entry name" value="ISOBUTYRYL-COA DEHYDROGENASE"/>
    <property type="match status" value="1"/>
</dbReference>
<dbReference type="InterPro" id="IPR052547">
    <property type="entry name" value="Mito_Isobutyryl-CoADH"/>
</dbReference>
<dbReference type="InterPro" id="IPR001753">
    <property type="entry name" value="Enoyl-CoA_hydra/iso"/>
</dbReference>